<dbReference type="CDD" id="cd01076">
    <property type="entry name" value="NAD_bind_1_Glu_DH"/>
    <property type="match status" value="1"/>
</dbReference>
<dbReference type="GO" id="GO:0004354">
    <property type="term" value="F:glutamate dehydrogenase (NADP+) activity"/>
    <property type="evidence" value="ECO:0007669"/>
    <property type="project" value="UniProtKB-EC"/>
</dbReference>
<dbReference type="GO" id="GO:0004352">
    <property type="term" value="F:glutamate dehydrogenase (NAD+) activity"/>
    <property type="evidence" value="ECO:0007669"/>
    <property type="project" value="UniProtKB-EC"/>
</dbReference>
<dbReference type="SUPFAM" id="SSF51735">
    <property type="entry name" value="NAD(P)-binding Rossmann-fold domains"/>
    <property type="match status" value="1"/>
</dbReference>
<dbReference type="InterPro" id="IPR006096">
    <property type="entry name" value="Glu/Leu/Phe/Val/Trp_DH_C"/>
</dbReference>
<evidence type="ECO:0000259" key="5">
    <source>
        <dbReference type="SMART" id="SM00839"/>
    </source>
</evidence>
<reference evidence="6" key="1">
    <citation type="submission" date="2018-06" db="EMBL/GenBank/DDBJ databases">
        <authorList>
            <person name="Zhirakovskaya E."/>
        </authorList>
    </citation>
    <scope>NUCLEOTIDE SEQUENCE</scope>
</reference>
<proteinExistence type="inferred from homology"/>
<dbReference type="EMBL" id="UOFV01000361">
    <property type="protein sequence ID" value="VAX02969.1"/>
    <property type="molecule type" value="Genomic_DNA"/>
</dbReference>
<evidence type="ECO:0000256" key="1">
    <source>
        <dbReference type="ARBA" id="ARBA00004173"/>
    </source>
</evidence>
<dbReference type="Gene3D" id="3.40.50.720">
    <property type="entry name" value="NAD(P)-binding Rossmann-like Domain"/>
    <property type="match status" value="1"/>
</dbReference>
<dbReference type="Pfam" id="PF02812">
    <property type="entry name" value="ELFV_dehydrog_N"/>
    <property type="match status" value="1"/>
</dbReference>
<dbReference type="InterPro" id="IPR036291">
    <property type="entry name" value="NAD(P)-bd_dom_sf"/>
</dbReference>
<evidence type="ECO:0000313" key="6">
    <source>
        <dbReference type="EMBL" id="VAX02969.1"/>
    </source>
</evidence>
<dbReference type="PANTHER" id="PTHR11606">
    <property type="entry name" value="GLUTAMATE DEHYDROGENASE"/>
    <property type="match status" value="1"/>
</dbReference>
<dbReference type="InterPro" id="IPR006095">
    <property type="entry name" value="Glu/Leu/Phe/Val/Trp_DH"/>
</dbReference>
<dbReference type="InterPro" id="IPR033922">
    <property type="entry name" value="NAD_bind_Glu_DH"/>
</dbReference>
<keyword evidence="4" id="KW-0496">Mitochondrion</keyword>
<dbReference type="InterPro" id="IPR033524">
    <property type="entry name" value="Glu/Leu/Phe/Val_DH_AS"/>
</dbReference>
<feature type="domain" description="Glutamate/phenylalanine/leucine/valine/L-tryptophan dehydrogenase C-terminal" evidence="5">
    <location>
        <begin position="190"/>
        <end position="473"/>
    </location>
</feature>
<comment type="subcellular location">
    <subcellularLocation>
        <location evidence="1">Mitochondrion</location>
    </subcellularLocation>
</comment>
<protein>
    <submittedName>
        <fullName evidence="6">NAD-specific glutamate dehydrogenase NADP-specific glutamate dehydrogenase</fullName>
        <ecNumber evidence="6">1.4.1.2</ecNumber>
        <ecNumber evidence="6">1.4.1.4</ecNumber>
    </submittedName>
</protein>
<organism evidence="6">
    <name type="scientific">hydrothermal vent metagenome</name>
    <dbReference type="NCBI Taxonomy" id="652676"/>
    <lineage>
        <taxon>unclassified sequences</taxon>
        <taxon>metagenomes</taxon>
        <taxon>ecological metagenomes</taxon>
    </lineage>
</organism>
<accession>A0A3B1AB59</accession>
<dbReference type="Pfam" id="PF00208">
    <property type="entry name" value="ELFV_dehydrog"/>
    <property type="match status" value="1"/>
</dbReference>
<dbReference type="FunFam" id="3.40.50.720:FF:000100">
    <property type="entry name" value="Glutamate dehydrogenase 1, mitochondrial"/>
    <property type="match status" value="1"/>
</dbReference>
<dbReference type="InterPro" id="IPR006097">
    <property type="entry name" value="Glu/Leu/Phe/Val/Trp_DH_dimer"/>
</dbReference>
<dbReference type="InterPro" id="IPR046346">
    <property type="entry name" value="Aminoacid_DH-like_N_sf"/>
</dbReference>
<evidence type="ECO:0000256" key="4">
    <source>
        <dbReference type="ARBA" id="ARBA00023128"/>
    </source>
</evidence>
<gene>
    <name evidence="6" type="ORF">MNBD_GAMMA19-1982</name>
</gene>
<dbReference type="SMART" id="SM00839">
    <property type="entry name" value="ELFV_dehydrog"/>
    <property type="match status" value="1"/>
</dbReference>
<dbReference type="PIRSF" id="PIRSF000185">
    <property type="entry name" value="Glu_DH"/>
    <property type="match status" value="1"/>
</dbReference>
<dbReference type="PRINTS" id="PR00082">
    <property type="entry name" value="GLFDHDRGNASE"/>
</dbReference>
<dbReference type="AlphaFoldDB" id="A0A3B1AB59"/>
<evidence type="ECO:0000256" key="2">
    <source>
        <dbReference type="ARBA" id="ARBA00006382"/>
    </source>
</evidence>
<sequence>MSNGQNQEISFRESVDRMVDRALEAIDLSADVAAAIKSCNAVLQVKFPVKIRGKIEVISGWRAVHSTHRLPAKGGIRYAPCVNQDEMEALAALMTYKCSIVDVPFGGSKGGLLIDPRKYDRDEMELITRRFTLELVRKDFLNPATNVPAPDMGTGQREMAWMADTYKHLNPDDINYTACVTGKPVEHGGIQGRTEATGRGVQYALQEFFRHDDAVKEAGLEGGLGGKRVVVQGFGNVGYHASKFLFEEDGCKVIAIADSKGVLVNEDGLAIEEAYRYKVENKTLSGFSGGRYEEGSTGRALEMDCDILIPAALEGQINLANVDRVSTKIIIEAANGPITFAADEKLNERGTIVIPDAYANAGGVIVSYFEWIRNLSHIRFGRMQRRYDEIRGQNQIDALEDVTGKRVPDRFRKKINGGASELDLVRSGLDDSMRQAFQEMRATREASKKITSYRMAAYVNAIRKIARSYLDIGVY</sequence>
<dbReference type="PANTHER" id="PTHR11606:SF13">
    <property type="entry name" value="GLUTAMATE DEHYDROGENASE 1, MITOCHONDRIAL"/>
    <property type="match status" value="1"/>
</dbReference>
<dbReference type="Gene3D" id="3.40.50.10860">
    <property type="entry name" value="Leucine Dehydrogenase, chain A, domain 1"/>
    <property type="match status" value="1"/>
</dbReference>
<evidence type="ECO:0000256" key="3">
    <source>
        <dbReference type="ARBA" id="ARBA00023002"/>
    </source>
</evidence>
<dbReference type="EC" id="1.4.1.4" evidence="6"/>
<dbReference type="GO" id="GO:0005739">
    <property type="term" value="C:mitochondrion"/>
    <property type="evidence" value="ECO:0007669"/>
    <property type="project" value="UniProtKB-SubCell"/>
</dbReference>
<dbReference type="GO" id="GO:0006538">
    <property type="term" value="P:L-glutamate catabolic process"/>
    <property type="evidence" value="ECO:0007669"/>
    <property type="project" value="TreeGrafter"/>
</dbReference>
<dbReference type="EC" id="1.4.1.2" evidence="6"/>
<dbReference type="PROSITE" id="PS00074">
    <property type="entry name" value="GLFV_DEHYDROGENASE"/>
    <property type="match status" value="1"/>
</dbReference>
<keyword evidence="3 6" id="KW-0560">Oxidoreductase</keyword>
<dbReference type="InterPro" id="IPR014362">
    <property type="entry name" value="Glu_DH"/>
</dbReference>
<dbReference type="SUPFAM" id="SSF53223">
    <property type="entry name" value="Aminoacid dehydrogenase-like, N-terminal domain"/>
    <property type="match status" value="1"/>
</dbReference>
<comment type="similarity">
    <text evidence="2">Belongs to the Glu/Leu/Phe/Val dehydrogenases family.</text>
</comment>
<name>A0A3B1AB59_9ZZZZ</name>